<sequence length="332" mass="38666">MLQSIRKNSSLFLASLVFCFVSVTILCWFWISPSLRRDDAKIESLGVFAITNGDDKYWLELMNSIKSAQNQPSDDAKVIMDSKAVEALKNEREKIIKYGGSDKDPEHLGGFVTNDTDTYERELWEWIIGVFNISSIMDVGCGMGYSTQFFKKYLNAKWHGQENVLCVEGSKDAIDQSLVPELSIHHDYAKGPWWPDAIFDMVWSAEFLEHVDEEFMNNYMATFKKAKLILVTHSVWGGWHHTCVHDSPWWIAKFESFGFQYQPELTEMARQHCPMAGDRLKYSYHDVTAQGHRKMSHFQRHGLVFLNRLFLRHFTLFDQMLFQRIAESPSFW</sequence>
<keyword evidence="1" id="KW-1133">Transmembrane helix</keyword>
<dbReference type="OrthoDB" id="198346at2759"/>
<protein>
    <recommendedName>
        <fullName evidence="2">Methyltransferase type 11 domain-containing protein</fullName>
    </recommendedName>
</protein>
<organism evidence="3 4">
    <name type="scientific">Reticulomyxa filosa</name>
    <dbReference type="NCBI Taxonomy" id="46433"/>
    <lineage>
        <taxon>Eukaryota</taxon>
        <taxon>Sar</taxon>
        <taxon>Rhizaria</taxon>
        <taxon>Retaria</taxon>
        <taxon>Foraminifera</taxon>
        <taxon>Monothalamids</taxon>
        <taxon>Reticulomyxidae</taxon>
        <taxon>Reticulomyxa</taxon>
    </lineage>
</organism>
<gene>
    <name evidence="3" type="ORF">RFI_26247</name>
</gene>
<dbReference type="Proteomes" id="UP000023152">
    <property type="component" value="Unassembled WGS sequence"/>
</dbReference>
<dbReference type="EMBL" id="ASPP01022737">
    <property type="protein sequence ID" value="ETO11127.1"/>
    <property type="molecule type" value="Genomic_DNA"/>
</dbReference>
<accession>X6MCF5</accession>
<name>X6MCF5_RETFI</name>
<dbReference type="Pfam" id="PF08241">
    <property type="entry name" value="Methyltransf_11"/>
    <property type="match status" value="1"/>
</dbReference>
<dbReference type="Gene3D" id="3.40.50.150">
    <property type="entry name" value="Vaccinia Virus protein VP39"/>
    <property type="match status" value="1"/>
</dbReference>
<dbReference type="InterPro" id="IPR029063">
    <property type="entry name" value="SAM-dependent_MTases_sf"/>
</dbReference>
<keyword evidence="1" id="KW-0472">Membrane</keyword>
<dbReference type="InterPro" id="IPR013216">
    <property type="entry name" value="Methyltransf_11"/>
</dbReference>
<keyword evidence="4" id="KW-1185">Reference proteome</keyword>
<dbReference type="GO" id="GO:0008757">
    <property type="term" value="F:S-adenosylmethionine-dependent methyltransferase activity"/>
    <property type="evidence" value="ECO:0007669"/>
    <property type="project" value="InterPro"/>
</dbReference>
<dbReference type="AlphaFoldDB" id="X6MCF5"/>
<feature type="transmembrane region" description="Helical" evidence="1">
    <location>
        <begin position="12"/>
        <end position="31"/>
    </location>
</feature>
<proteinExistence type="predicted"/>
<dbReference type="SUPFAM" id="SSF53335">
    <property type="entry name" value="S-adenosyl-L-methionine-dependent methyltransferases"/>
    <property type="match status" value="1"/>
</dbReference>
<feature type="domain" description="Methyltransferase type 11" evidence="2">
    <location>
        <begin position="138"/>
        <end position="213"/>
    </location>
</feature>
<evidence type="ECO:0000256" key="1">
    <source>
        <dbReference type="SAM" id="Phobius"/>
    </source>
</evidence>
<evidence type="ECO:0000313" key="3">
    <source>
        <dbReference type="EMBL" id="ETO11127.1"/>
    </source>
</evidence>
<reference evidence="3 4" key="1">
    <citation type="journal article" date="2013" name="Curr. Biol.">
        <title>The Genome of the Foraminiferan Reticulomyxa filosa.</title>
        <authorList>
            <person name="Glockner G."/>
            <person name="Hulsmann N."/>
            <person name="Schleicher M."/>
            <person name="Noegel A.A."/>
            <person name="Eichinger L."/>
            <person name="Gallinger C."/>
            <person name="Pawlowski J."/>
            <person name="Sierra R."/>
            <person name="Euteneuer U."/>
            <person name="Pillet L."/>
            <person name="Moustafa A."/>
            <person name="Platzer M."/>
            <person name="Groth M."/>
            <person name="Szafranski K."/>
            <person name="Schliwa M."/>
        </authorList>
    </citation>
    <scope>NUCLEOTIDE SEQUENCE [LARGE SCALE GENOMIC DNA]</scope>
</reference>
<evidence type="ECO:0000313" key="4">
    <source>
        <dbReference type="Proteomes" id="UP000023152"/>
    </source>
</evidence>
<dbReference type="CDD" id="cd02440">
    <property type="entry name" value="AdoMet_MTases"/>
    <property type="match status" value="1"/>
</dbReference>
<evidence type="ECO:0000259" key="2">
    <source>
        <dbReference type="Pfam" id="PF08241"/>
    </source>
</evidence>
<keyword evidence="1" id="KW-0812">Transmembrane</keyword>
<comment type="caution">
    <text evidence="3">The sequence shown here is derived from an EMBL/GenBank/DDBJ whole genome shotgun (WGS) entry which is preliminary data.</text>
</comment>